<proteinExistence type="predicted"/>
<accession>A0AAD4SDQ3</accession>
<keyword evidence="3" id="KW-1185">Reference proteome</keyword>
<gene>
    <name evidence="2" type="ORF">MKW98_007400</name>
</gene>
<organism evidence="2 3">
    <name type="scientific">Papaver atlanticum</name>
    <dbReference type="NCBI Taxonomy" id="357466"/>
    <lineage>
        <taxon>Eukaryota</taxon>
        <taxon>Viridiplantae</taxon>
        <taxon>Streptophyta</taxon>
        <taxon>Embryophyta</taxon>
        <taxon>Tracheophyta</taxon>
        <taxon>Spermatophyta</taxon>
        <taxon>Magnoliopsida</taxon>
        <taxon>Ranunculales</taxon>
        <taxon>Papaveraceae</taxon>
        <taxon>Papaveroideae</taxon>
        <taxon>Papaver</taxon>
    </lineage>
</organism>
<comment type="caution">
    <text evidence="2">The sequence shown here is derived from an EMBL/GenBank/DDBJ whole genome shotgun (WGS) entry which is preliminary data.</text>
</comment>
<dbReference type="EMBL" id="JAJJMB010012081">
    <property type="protein sequence ID" value="KAI3891095.1"/>
    <property type="molecule type" value="Genomic_DNA"/>
</dbReference>
<evidence type="ECO:0000313" key="3">
    <source>
        <dbReference type="Proteomes" id="UP001202328"/>
    </source>
</evidence>
<name>A0AAD4SDQ3_9MAGN</name>
<evidence type="ECO:0000313" key="2">
    <source>
        <dbReference type="EMBL" id="KAI3891095.1"/>
    </source>
</evidence>
<protein>
    <recommendedName>
        <fullName evidence="1">FBD domain-containing protein</fullName>
    </recommendedName>
</protein>
<dbReference type="AlphaFoldDB" id="A0AAD4SDQ3"/>
<dbReference type="Pfam" id="PF08387">
    <property type="entry name" value="FBD"/>
    <property type="match status" value="1"/>
</dbReference>
<reference evidence="2" key="1">
    <citation type="submission" date="2022-04" db="EMBL/GenBank/DDBJ databases">
        <title>A functionally conserved STORR gene fusion in Papaver species that diverged 16.8 million years ago.</title>
        <authorList>
            <person name="Catania T."/>
        </authorList>
    </citation>
    <scope>NUCLEOTIDE SEQUENCE</scope>
    <source>
        <strain evidence="2">S-188037</strain>
    </source>
</reference>
<dbReference type="Proteomes" id="UP001202328">
    <property type="component" value="Unassembled WGS sequence"/>
</dbReference>
<feature type="domain" description="FBD" evidence="1">
    <location>
        <begin position="15"/>
        <end position="57"/>
    </location>
</feature>
<dbReference type="InterPro" id="IPR006566">
    <property type="entry name" value="FBD"/>
</dbReference>
<evidence type="ECO:0000259" key="1">
    <source>
        <dbReference type="Pfam" id="PF08387"/>
    </source>
</evidence>
<sequence length="91" mass="10309">MPRSDMPDSEWTRVSWPPCKLDHLRSVKVRGVLGNISELKLVELIFKYAVALEKMSLYSLKKSTTDERLIAFGEKLPTLPKASSKVSTFLV</sequence>